<sequence>SRLMAALGFIPASEKDAFSVRSEPISSNRSSKLSGEEVRRFYEDLMKDDTTRAERSKRATNKNNHDRGSNRRARRAAAERVQQENTDSVAQRDRRNQREAVNSERVQELMGLRLLRCAHQGDISGLKELISKGVDINFQDTYLWTAVMCASWAGQQDAVRLLLRQGAAWVGVVDTRGRDAQDLAREGIFMLLCTLLCYHISELCLLISCESCDEGIGHSSHLSSTLHQFSEHHPQPSPYYCLPPSSNSYKMMVRCGWKPGTGLGPEADGPKQPVSTVLKRDHKGLGFGPVKRAKVTHFKAGDQSAVKHRPQDREERGRKGQKKDETKRREQKDRNWERDFRLLHGGYINIENVEIFS</sequence>
<dbReference type="Ensembl" id="ENSCVAT00000032358.1">
    <property type="protein sequence ID" value="ENSCVAP00000031426.1"/>
    <property type="gene ID" value="ENSCVAG00000020672.1"/>
</dbReference>
<feature type="compositionally biased region" description="Basic and acidic residues" evidence="1">
    <location>
        <begin position="44"/>
        <end position="69"/>
    </location>
</feature>
<evidence type="ECO:0000259" key="2">
    <source>
        <dbReference type="PROSITE" id="PS50174"/>
    </source>
</evidence>
<reference evidence="3" key="1">
    <citation type="submission" date="2025-08" db="UniProtKB">
        <authorList>
            <consortium name="Ensembl"/>
        </authorList>
    </citation>
    <scope>IDENTIFICATION</scope>
</reference>
<organism evidence="3 4">
    <name type="scientific">Cyprinodon variegatus</name>
    <name type="common">Sheepshead minnow</name>
    <dbReference type="NCBI Taxonomy" id="28743"/>
    <lineage>
        <taxon>Eukaryota</taxon>
        <taxon>Metazoa</taxon>
        <taxon>Chordata</taxon>
        <taxon>Craniata</taxon>
        <taxon>Vertebrata</taxon>
        <taxon>Euteleostomi</taxon>
        <taxon>Actinopterygii</taxon>
        <taxon>Neopterygii</taxon>
        <taxon>Teleostei</taxon>
        <taxon>Neoteleostei</taxon>
        <taxon>Acanthomorphata</taxon>
        <taxon>Ovalentaria</taxon>
        <taxon>Atherinomorphae</taxon>
        <taxon>Cyprinodontiformes</taxon>
        <taxon>Cyprinodontidae</taxon>
        <taxon>Cyprinodon</taxon>
    </lineage>
</organism>
<dbReference type="GO" id="GO:0003676">
    <property type="term" value="F:nucleic acid binding"/>
    <property type="evidence" value="ECO:0007669"/>
    <property type="project" value="InterPro"/>
</dbReference>
<reference evidence="3" key="2">
    <citation type="submission" date="2025-09" db="UniProtKB">
        <authorList>
            <consortium name="Ensembl"/>
        </authorList>
    </citation>
    <scope>IDENTIFICATION</scope>
</reference>
<feature type="region of interest" description="Disordered" evidence="1">
    <location>
        <begin position="44"/>
        <end position="102"/>
    </location>
</feature>
<dbReference type="PANTHER" id="PTHR20923:SF1">
    <property type="entry name" value="G PATCH DOMAIN AND ANKYRIN REPEAT-CONTAINING PROTEIN 1"/>
    <property type="match status" value="1"/>
</dbReference>
<feature type="compositionally biased region" description="Basic and acidic residues" evidence="1">
    <location>
        <begin position="309"/>
        <end position="335"/>
    </location>
</feature>
<feature type="region of interest" description="Disordered" evidence="1">
    <location>
        <begin position="298"/>
        <end position="335"/>
    </location>
</feature>
<dbReference type="SUPFAM" id="SSF48403">
    <property type="entry name" value="Ankyrin repeat"/>
    <property type="match status" value="1"/>
</dbReference>
<dbReference type="PROSITE" id="PS50174">
    <property type="entry name" value="G_PATCH"/>
    <property type="match status" value="1"/>
</dbReference>
<name>A0A3Q2EGA7_CYPVA</name>
<feature type="compositionally biased region" description="Basic and acidic residues" evidence="1">
    <location>
        <begin position="90"/>
        <end position="102"/>
    </location>
</feature>
<dbReference type="SMART" id="SM00443">
    <property type="entry name" value="G_patch"/>
    <property type="match status" value="1"/>
</dbReference>
<dbReference type="InterPro" id="IPR000467">
    <property type="entry name" value="G_patch_dom"/>
</dbReference>
<proteinExistence type="predicted"/>
<dbReference type="Gene3D" id="1.25.40.20">
    <property type="entry name" value="Ankyrin repeat-containing domain"/>
    <property type="match status" value="1"/>
</dbReference>
<dbReference type="PANTHER" id="PTHR20923">
    <property type="entry name" value="BAT4 PROTEIN-RELATED"/>
    <property type="match status" value="1"/>
</dbReference>
<evidence type="ECO:0000313" key="3">
    <source>
        <dbReference type="Ensembl" id="ENSCVAP00000031426.1"/>
    </source>
</evidence>
<protein>
    <submittedName>
        <fullName evidence="3">G-patch domain and ankyrin repeats 1</fullName>
    </submittedName>
</protein>
<dbReference type="InterPro" id="IPR036770">
    <property type="entry name" value="Ankyrin_rpt-contain_sf"/>
</dbReference>
<dbReference type="InterPro" id="IPR002110">
    <property type="entry name" value="Ankyrin_rpt"/>
</dbReference>
<evidence type="ECO:0000256" key="1">
    <source>
        <dbReference type="SAM" id="MobiDB-lite"/>
    </source>
</evidence>
<keyword evidence="4" id="KW-1185">Reference proteome</keyword>
<dbReference type="Pfam" id="PF01585">
    <property type="entry name" value="G-patch"/>
    <property type="match status" value="1"/>
</dbReference>
<feature type="domain" description="G-patch" evidence="2">
    <location>
        <begin position="244"/>
        <end position="290"/>
    </location>
</feature>
<dbReference type="Proteomes" id="UP000265020">
    <property type="component" value="Unassembled WGS sequence"/>
</dbReference>
<accession>A0A3Q2EGA7</accession>
<dbReference type="STRING" id="28743.ENSCVAP00000031426"/>
<dbReference type="InterPro" id="IPR039146">
    <property type="entry name" value="GPANK1"/>
</dbReference>
<dbReference type="GeneTree" id="ENSGT00390000003292"/>
<dbReference type="Pfam" id="PF12796">
    <property type="entry name" value="Ank_2"/>
    <property type="match status" value="1"/>
</dbReference>
<evidence type="ECO:0000313" key="4">
    <source>
        <dbReference type="Proteomes" id="UP000265020"/>
    </source>
</evidence>
<dbReference type="AlphaFoldDB" id="A0A3Q2EGA7"/>